<proteinExistence type="predicted"/>
<dbReference type="AlphaFoldDB" id="A0A087D6C6"/>
<dbReference type="Proteomes" id="UP000029033">
    <property type="component" value="Unassembled WGS sequence"/>
</dbReference>
<dbReference type="PANTHER" id="PTHR37694:SF1">
    <property type="entry name" value="SLR8022 PROTEIN"/>
    <property type="match status" value="1"/>
</dbReference>
<comment type="caution">
    <text evidence="1">The sequence shown here is derived from an EMBL/GenBank/DDBJ whole genome shotgun (WGS) entry which is preliminary data.</text>
</comment>
<dbReference type="EMBL" id="JGZO01000025">
    <property type="protein sequence ID" value="KFI91076.1"/>
    <property type="molecule type" value="Genomic_DNA"/>
</dbReference>
<dbReference type="STRING" id="158787.BSCA_1859"/>
<dbReference type="eggNOG" id="COG1917">
    <property type="taxonomic scope" value="Bacteria"/>
</dbReference>
<dbReference type="InterPro" id="IPR011051">
    <property type="entry name" value="RmlC_Cupin_sf"/>
</dbReference>
<accession>A0A087D6C6</accession>
<sequence length="132" mass="14370">MSDEQRHCNGDCGCKHKKEQAAAGAEAHMVDIADLASMIEVQTEATVSRTVLKEDGLRTVLFGFDKDQVLTEHTAAMPVMIQVLEGKLRIGAEGRETVLQPGGVVYLGARLPHTVYALEPSKMVLSMFDTRA</sequence>
<keyword evidence="2" id="KW-1185">Reference proteome</keyword>
<dbReference type="CDD" id="cd02230">
    <property type="entry name" value="cupin_HP0902-like"/>
    <property type="match status" value="1"/>
</dbReference>
<dbReference type="SUPFAM" id="SSF51182">
    <property type="entry name" value="RmlC-like cupins"/>
    <property type="match status" value="1"/>
</dbReference>
<protein>
    <submittedName>
        <fullName evidence="1">Cupin</fullName>
    </submittedName>
</protein>
<organism evidence="1 2">
    <name type="scientific">Bifidobacterium scardovii</name>
    <dbReference type="NCBI Taxonomy" id="158787"/>
    <lineage>
        <taxon>Bacteria</taxon>
        <taxon>Bacillati</taxon>
        <taxon>Actinomycetota</taxon>
        <taxon>Actinomycetes</taxon>
        <taxon>Bifidobacteriales</taxon>
        <taxon>Bifidobacteriaceae</taxon>
        <taxon>Bifidobacterium</taxon>
    </lineage>
</organism>
<dbReference type="InterPro" id="IPR014710">
    <property type="entry name" value="RmlC-like_jellyroll"/>
</dbReference>
<dbReference type="Gene3D" id="2.60.120.10">
    <property type="entry name" value="Jelly Rolls"/>
    <property type="match status" value="1"/>
</dbReference>
<dbReference type="GeneID" id="85165799"/>
<dbReference type="RefSeq" id="WP_231649362.1">
    <property type="nucleotide sequence ID" value="NZ_CAJPMS010000014.1"/>
</dbReference>
<evidence type="ECO:0000313" key="2">
    <source>
        <dbReference type="Proteomes" id="UP000029033"/>
    </source>
</evidence>
<name>A0A087D6C6_9BIFI</name>
<evidence type="ECO:0000313" key="1">
    <source>
        <dbReference type="EMBL" id="KFI91076.1"/>
    </source>
</evidence>
<reference evidence="1 2" key="1">
    <citation type="submission" date="2014-03" db="EMBL/GenBank/DDBJ databases">
        <title>Genomics of Bifidobacteria.</title>
        <authorList>
            <person name="Ventura M."/>
            <person name="Milani C."/>
            <person name="Lugli G.A."/>
        </authorList>
    </citation>
    <scope>NUCLEOTIDE SEQUENCE [LARGE SCALE GENOMIC DNA]</scope>
    <source>
        <strain evidence="1 2">LMG 21589</strain>
    </source>
</reference>
<dbReference type="PANTHER" id="PTHR37694">
    <property type="entry name" value="SLR8022 PROTEIN"/>
    <property type="match status" value="1"/>
</dbReference>
<gene>
    <name evidence="1" type="ORF">BSCA_1859</name>
</gene>